<gene>
    <name evidence="6" type="ORF">HNP21_006210</name>
</gene>
<dbReference type="InterPro" id="IPR036388">
    <property type="entry name" value="WH-like_DNA-bd_sf"/>
</dbReference>
<keyword evidence="1" id="KW-0805">Transcription regulation</keyword>
<dbReference type="CDD" id="cd05013">
    <property type="entry name" value="SIS_RpiR"/>
    <property type="match status" value="1"/>
</dbReference>
<dbReference type="Gene3D" id="1.10.10.10">
    <property type="entry name" value="Winged helix-like DNA-binding domain superfamily/Winged helix DNA-binding domain"/>
    <property type="match status" value="1"/>
</dbReference>
<keyword evidence="7" id="KW-1185">Reference proteome</keyword>
<dbReference type="GO" id="GO:1901135">
    <property type="term" value="P:carbohydrate derivative metabolic process"/>
    <property type="evidence" value="ECO:0007669"/>
    <property type="project" value="InterPro"/>
</dbReference>
<evidence type="ECO:0000256" key="1">
    <source>
        <dbReference type="ARBA" id="ARBA00023015"/>
    </source>
</evidence>
<dbReference type="Pfam" id="PF01380">
    <property type="entry name" value="SIS"/>
    <property type="match status" value="1"/>
</dbReference>
<dbReference type="InterPro" id="IPR047640">
    <property type="entry name" value="RpiR-like"/>
</dbReference>
<evidence type="ECO:0000313" key="6">
    <source>
        <dbReference type="EMBL" id="MBA9043032.1"/>
    </source>
</evidence>
<dbReference type="SUPFAM" id="SSF53697">
    <property type="entry name" value="SIS domain"/>
    <property type="match status" value="1"/>
</dbReference>
<keyword evidence="3" id="KW-0804">Transcription</keyword>
<evidence type="ECO:0000259" key="5">
    <source>
        <dbReference type="PROSITE" id="PS51464"/>
    </source>
</evidence>
<dbReference type="InterPro" id="IPR001347">
    <property type="entry name" value="SIS_dom"/>
</dbReference>
<dbReference type="Gene3D" id="3.40.50.10490">
    <property type="entry name" value="Glucose-6-phosphate isomerase like protein, domain 1"/>
    <property type="match status" value="1"/>
</dbReference>
<dbReference type="Proteomes" id="UP000543174">
    <property type="component" value="Unassembled WGS sequence"/>
</dbReference>
<feature type="domain" description="SIS" evidence="5">
    <location>
        <begin position="124"/>
        <end position="265"/>
    </location>
</feature>
<dbReference type="RefSeq" id="WP_029320923.1">
    <property type="nucleotide sequence ID" value="NZ_CP129008.1"/>
</dbReference>
<evidence type="ECO:0000256" key="3">
    <source>
        <dbReference type="ARBA" id="ARBA00023163"/>
    </source>
</evidence>
<dbReference type="Pfam" id="PF01418">
    <property type="entry name" value="HTH_6"/>
    <property type="match status" value="1"/>
</dbReference>
<dbReference type="GO" id="GO:0003677">
    <property type="term" value="F:DNA binding"/>
    <property type="evidence" value="ECO:0007669"/>
    <property type="project" value="UniProtKB-KW"/>
</dbReference>
<reference evidence="6" key="1">
    <citation type="submission" date="2020-08" db="EMBL/GenBank/DDBJ databases">
        <title>Functional genomics of gut bacteria from endangered species of beetles.</title>
        <authorList>
            <person name="Carlos-Shanley C."/>
        </authorList>
    </citation>
    <scope>NUCLEOTIDE SEQUENCE [LARGE SCALE GENOMIC DNA]</scope>
    <source>
        <strain evidence="6">S00060</strain>
    </source>
</reference>
<sequence length="285" mass="31688">MNAVNVLLRIESSLYELPKSERKVAQYILEHPEQVVRMTIHELAAQANASSSAVTRLCRSLEVGSFSELKVSLSSHISRPEKAGFYDIEPNETIASIKDKIVSNSVQVIQETALNLDEDIIHQTIKIIKDTPVIYVYGVGASWLVAEDISHKWLRVGKIISAYQDSHITATALASSHKDALFFCISNSGETKEVLQLVDIAKSSGIKTIGLSRLGNNSLSNKVDISLHHVRAPEAKHRSAATTSLFAQFLTIDILFYTYVSNYFDENIKEIARSRESISKLTEKK</sequence>
<evidence type="ECO:0000256" key="2">
    <source>
        <dbReference type="ARBA" id="ARBA00023125"/>
    </source>
</evidence>
<accession>A0A7W3NHL0</accession>
<dbReference type="PANTHER" id="PTHR30514">
    <property type="entry name" value="GLUCOKINASE"/>
    <property type="match status" value="1"/>
</dbReference>
<dbReference type="GO" id="GO:0097367">
    <property type="term" value="F:carbohydrate derivative binding"/>
    <property type="evidence" value="ECO:0007669"/>
    <property type="project" value="InterPro"/>
</dbReference>
<name>A0A7W3NHL0_PRIAR</name>
<keyword evidence="2 6" id="KW-0238">DNA-binding</keyword>
<dbReference type="SUPFAM" id="SSF46689">
    <property type="entry name" value="Homeodomain-like"/>
    <property type="match status" value="1"/>
</dbReference>
<dbReference type="InterPro" id="IPR035472">
    <property type="entry name" value="RpiR-like_SIS"/>
</dbReference>
<dbReference type="EMBL" id="JACJHT010000024">
    <property type="protein sequence ID" value="MBA9043032.1"/>
    <property type="molecule type" value="Genomic_DNA"/>
</dbReference>
<dbReference type="PROSITE" id="PS51071">
    <property type="entry name" value="HTH_RPIR"/>
    <property type="match status" value="1"/>
</dbReference>
<dbReference type="PANTHER" id="PTHR30514:SF10">
    <property type="entry name" value="MURR_RPIR FAMILY TRANSCRIPTIONAL REGULATOR"/>
    <property type="match status" value="1"/>
</dbReference>
<dbReference type="InterPro" id="IPR000281">
    <property type="entry name" value="HTH_RpiR"/>
</dbReference>
<dbReference type="GO" id="GO:0003700">
    <property type="term" value="F:DNA-binding transcription factor activity"/>
    <property type="evidence" value="ECO:0007669"/>
    <property type="project" value="InterPro"/>
</dbReference>
<dbReference type="AlphaFoldDB" id="A0A7W3NHL0"/>
<evidence type="ECO:0000259" key="4">
    <source>
        <dbReference type="PROSITE" id="PS51071"/>
    </source>
</evidence>
<dbReference type="PROSITE" id="PS51464">
    <property type="entry name" value="SIS"/>
    <property type="match status" value="1"/>
</dbReference>
<dbReference type="InterPro" id="IPR046348">
    <property type="entry name" value="SIS_dom_sf"/>
</dbReference>
<protein>
    <submittedName>
        <fullName evidence="6">DNA-binding MurR/RpiR family transcriptional regulator</fullName>
    </submittedName>
</protein>
<comment type="caution">
    <text evidence="6">The sequence shown here is derived from an EMBL/GenBank/DDBJ whole genome shotgun (WGS) entry which is preliminary data.</text>
</comment>
<feature type="domain" description="HTH rpiR-type" evidence="4">
    <location>
        <begin position="4"/>
        <end position="80"/>
    </location>
</feature>
<evidence type="ECO:0000313" key="7">
    <source>
        <dbReference type="Proteomes" id="UP000543174"/>
    </source>
</evidence>
<dbReference type="InterPro" id="IPR009057">
    <property type="entry name" value="Homeodomain-like_sf"/>
</dbReference>
<proteinExistence type="predicted"/>
<organism evidence="6 7">
    <name type="scientific">Priestia aryabhattai</name>
    <name type="common">Bacillus aryabhattai</name>
    <dbReference type="NCBI Taxonomy" id="412384"/>
    <lineage>
        <taxon>Bacteria</taxon>
        <taxon>Bacillati</taxon>
        <taxon>Bacillota</taxon>
        <taxon>Bacilli</taxon>
        <taxon>Bacillales</taxon>
        <taxon>Bacillaceae</taxon>
        <taxon>Priestia</taxon>
    </lineage>
</organism>